<dbReference type="PROSITE" id="PS51762">
    <property type="entry name" value="GH16_2"/>
    <property type="match status" value="1"/>
</dbReference>
<feature type="domain" description="GH16" evidence="2">
    <location>
        <begin position="40"/>
        <end position="285"/>
    </location>
</feature>
<gene>
    <name evidence="3" type="ORF">JG540_09900</name>
</gene>
<sequence>MAVTRRHLLMAAAALTGTPLISEALTPQALAAAGTRLDLEGWTRVDSLSDDFTTGLDESRWRKGLWYPGSSNHTFQPGNVEVSDGVLRLWARSERVAGKPFTFGAVESRFDTPGVCSYVEVRARCLDSAANVLSAVWLQSSTLTGEDRLRSEPNPEIDVQENISDRAVNWAHHLWPWNGHRHEHDKVQQWEGGNGGRHDVDHDLTKDYHLYGVERREGHVRLYYDRVLYADIDTARLPGRFSSLARMSRHVVLSLEDHSRQPHRASHLPASFDIEYVHTYTYAPASVELSGEVQVTAPDGRRLAARGGTLAFVPGDQAEGTTWRLTRQDDLTYVLAAADGSVLSQKDYLGFHDRDLEVVLRAGASTGPDDAGSLSRWHLLKDGDAVRIVSRLSGLPLVASEDGVLVHGQRSTAWTLVPVAVPSPDPQPEPEPGPGGPGGEEQLPAYVAASRGRPGVTVLKGVWREGGQVTYAVRTGSRVVFYDRNTVDAPVYASISIGRSTDQVLVGDWFGTGRDTLALKRGKRVLLQQTLTSTRTVVGTLADLEKARAQ</sequence>
<evidence type="ECO:0000313" key="4">
    <source>
        <dbReference type="Proteomes" id="UP000595895"/>
    </source>
</evidence>
<evidence type="ECO:0000259" key="2">
    <source>
        <dbReference type="PROSITE" id="PS51762"/>
    </source>
</evidence>
<dbReference type="InterPro" id="IPR000757">
    <property type="entry name" value="Beta-glucanase-like"/>
</dbReference>
<dbReference type="SUPFAM" id="SSF49899">
    <property type="entry name" value="Concanavalin A-like lectins/glucanases"/>
    <property type="match status" value="1"/>
</dbReference>
<dbReference type="GO" id="GO:0005975">
    <property type="term" value="P:carbohydrate metabolic process"/>
    <property type="evidence" value="ECO:0007669"/>
    <property type="project" value="InterPro"/>
</dbReference>
<dbReference type="Gene3D" id="2.60.120.200">
    <property type="match status" value="1"/>
</dbReference>
<dbReference type="GO" id="GO:0004553">
    <property type="term" value="F:hydrolase activity, hydrolyzing O-glycosyl compounds"/>
    <property type="evidence" value="ECO:0007669"/>
    <property type="project" value="InterPro"/>
</dbReference>
<proteinExistence type="predicted"/>
<organism evidence="3 4">
    <name type="scientific">Actinomyces weissii</name>
    <dbReference type="NCBI Taxonomy" id="675090"/>
    <lineage>
        <taxon>Bacteria</taxon>
        <taxon>Bacillati</taxon>
        <taxon>Actinomycetota</taxon>
        <taxon>Actinomycetes</taxon>
        <taxon>Actinomycetales</taxon>
        <taxon>Actinomycetaceae</taxon>
        <taxon>Actinomyces</taxon>
    </lineage>
</organism>
<dbReference type="EMBL" id="CP066802">
    <property type="protein sequence ID" value="QQM67290.1"/>
    <property type="molecule type" value="Genomic_DNA"/>
</dbReference>
<dbReference type="RefSeq" id="WP_200275740.1">
    <property type="nucleotide sequence ID" value="NZ_CP066802.1"/>
</dbReference>
<protein>
    <submittedName>
        <fullName evidence="3">Family 16 glycosylhydrolase</fullName>
    </submittedName>
</protein>
<keyword evidence="4" id="KW-1185">Reference proteome</keyword>
<dbReference type="PROSITE" id="PS51318">
    <property type="entry name" value="TAT"/>
    <property type="match status" value="1"/>
</dbReference>
<keyword evidence="3" id="KW-0378">Hydrolase</keyword>
<dbReference type="InterPro" id="IPR006311">
    <property type="entry name" value="TAT_signal"/>
</dbReference>
<dbReference type="AlphaFoldDB" id="A0A7T7S242"/>
<accession>A0A7T7S242</accession>
<feature type="compositionally biased region" description="Pro residues" evidence="1">
    <location>
        <begin position="421"/>
        <end position="435"/>
    </location>
</feature>
<evidence type="ECO:0000256" key="1">
    <source>
        <dbReference type="SAM" id="MobiDB-lite"/>
    </source>
</evidence>
<dbReference type="KEGG" id="awe:JG540_09900"/>
<name>A0A7T7S242_9ACTO</name>
<reference evidence="3 4" key="1">
    <citation type="submission" date="2020-12" db="EMBL/GenBank/DDBJ databases">
        <authorList>
            <person name="Zhou J."/>
        </authorList>
    </citation>
    <scope>NUCLEOTIDE SEQUENCE [LARGE SCALE GENOMIC DNA]</scope>
    <source>
        <strain evidence="3 4">CCUG 61299</strain>
    </source>
</reference>
<evidence type="ECO:0000313" key="3">
    <source>
        <dbReference type="EMBL" id="QQM67290.1"/>
    </source>
</evidence>
<feature type="region of interest" description="Disordered" evidence="1">
    <location>
        <begin position="419"/>
        <end position="443"/>
    </location>
</feature>
<dbReference type="Proteomes" id="UP000595895">
    <property type="component" value="Chromosome"/>
</dbReference>
<dbReference type="InterPro" id="IPR013320">
    <property type="entry name" value="ConA-like_dom_sf"/>
</dbReference>